<keyword evidence="2" id="KW-1185">Reference proteome</keyword>
<comment type="caution">
    <text evidence="1">The sequence shown here is derived from an EMBL/GenBank/DDBJ whole genome shotgun (WGS) entry which is preliminary data.</text>
</comment>
<gene>
    <name evidence="1" type="ORF">PAPOLLO_LOCUS7817</name>
</gene>
<dbReference type="Proteomes" id="UP000691718">
    <property type="component" value="Unassembled WGS sequence"/>
</dbReference>
<organism evidence="1 2">
    <name type="scientific">Parnassius apollo</name>
    <name type="common">Apollo butterfly</name>
    <name type="synonym">Papilio apollo</name>
    <dbReference type="NCBI Taxonomy" id="110799"/>
    <lineage>
        <taxon>Eukaryota</taxon>
        <taxon>Metazoa</taxon>
        <taxon>Ecdysozoa</taxon>
        <taxon>Arthropoda</taxon>
        <taxon>Hexapoda</taxon>
        <taxon>Insecta</taxon>
        <taxon>Pterygota</taxon>
        <taxon>Neoptera</taxon>
        <taxon>Endopterygota</taxon>
        <taxon>Lepidoptera</taxon>
        <taxon>Glossata</taxon>
        <taxon>Ditrysia</taxon>
        <taxon>Papilionoidea</taxon>
        <taxon>Papilionidae</taxon>
        <taxon>Parnassiinae</taxon>
        <taxon>Parnassini</taxon>
        <taxon>Parnassius</taxon>
        <taxon>Parnassius</taxon>
    </lineage>
</organism>
<sequence>MKSTVRNHQEKENFTKNRFDPFTLQDKEFPMKYRFSKVYMRKIVDLVQRDIELQASGGGLSVELQVCTALRTWARQEVQDDAADIHGLSQQSITNICRRVALALASKPAEFIRMPSTLEEQE</sequence>
<dbReference type="AlphaFoldDB" id="A0A8S3WLT1"/>
<evidence type="ECO:0000313" key="2">
    <source>
        <dbReference type="Proteomes" id="UP000691718"/>
    </source>
</evidence>
<dbReference type="OrthoDB" id="2430314at2759"/>
<proteinExistence type="predicted"/>
<dbReference type="EMBL" id="CAJQZP010000541">
    <property type="protein sequence ID" value="CAG4967576.1"/>
    <property type="molecule type" value="Genomic_DNA"/>
</dbReference>
<protein>
    <submittedName>
        <fullName evidence="1">(apollo) hypothetical protein</fullName>
    </submittedName>
</protein>
<name>A0A8S3WLT1_PARAO</name>
<reference evidence="1" key="1">
    <citation type="submission" date="2021-04" db="EMBL/GenBank/DDBJ databases">
        <authorList>
            <person name="Tunstrom K."/>
        </authorList>
    </citation>
    <scope>NUCLEOTIDE SEQUENCE</scope>
</reference>
<evidence type="ECO:0000313" key="1">
    <source>
        <dbReference type="EMBL" id="CAG4967576.1"/>
    </source>
</evidence>
<accession>A0A8S3WLT1</accession>